<comment type="caution">
    <text evidence="2">The sequence shown here is derived from an EMBL/GenBank/DDBJ whole genome shotgun (WGS) entry which is preliminary data.</text>
</comment>
<proteinExistence type="predicted"/>
<dbReference type="Proteomes" id="UP001138802">
    <property type="component" value="Unassembled WGS sequence"/>
</dbReference>
<keyword evidence="1" id="KW-0175">Coiled coil</keyword>
<feature type="coiled-coil region" evidence="1">
    <location>
        <begin position="48"/>
        <end position="83"/>
    </location>
</feature>
<gene>
    <name evidence="2" type="ORF">CKO25_09140</name>
</gene>
<name>A0A9X1B987_9GAMM</name>
<dbReference type="AlphaFoldDB" id="A0A9X1B987"/>
<dbReference type="EMBL" id="NRSD01000007">
    <property type="protein sequence ID" value="MBK1644810.1"/>
    <property type="molecule type" value="Genomic_DNA"/>
</dbReference>
<evidence type="ECO:0000256" key="1">
    <source>
        <dbReference type="SAM" id="Coils"/>
    </source>
</evidence>
<evidence type="ECO:0000313" key="3">
    <source>
        <dbReference type="Proteomes" id="UP001138802"/>
    </source>
</evidence>
<protein>
    <submittedName>
        <fullName evidence="2">Uncharacterized protein</fullName>
    </submittedName>
</protein>
<sequence length="269" mass="30680">MSNLASFKKSVDALSRALKSFGQEQSLTLGERDDALKEARQACANIDLAALIQVLDDEQERVAQELEQALSSRRETLLKAAREQSFPHKRFTDYDYLGPFKVSYKGRMVLLEVGSERFDRIDEADGASLFKLIRQRAKDLDDAPFVREVFFQTLKDAIRFAKSTGQDQNGQVPIRTLYPLVVLARHSRSESFLKKPEQRSFDDYPLPQFLYDLARFGRDGWRCGEELLRTQTPNMATISQGKTLMLPALAAQDGSNHRIAMLWIEKREG</sequence>
<organism evidence="2 3">
    <name type="scientific">Thiocapsa imhoffii</name>
    <dbReference type="NCBI Taxonomy" id="382777"/>
    <lineage>
        <taxon>Bacteria</taxon>
        <taxon>Pseudomonadati</taxon>
        <taxon>Pseudomonadota</taxon>
        <taxon>Gammaproteobacteria</taxon>
        <taxon>Chromatiales</taxon>
        <taxon>Chromatiaceae</taxon>
        <taxon>Thiocapsa</taxon>
    </lineage>
</organism>
<accession>A0A9X1B987</accession>
<evidence type="ECO:0000313" key="2">
    <source>
        <dbReference type="EMBL" id="MBK1644810.1"/>
    </source>
</evidence>
<keyword evidence="3" id="KW-1185">Reference proteome</keyword>
<reference evidence="2 3" key="1">
    <citation type="journal article" date="2020" name="Microorganisms">
        <title>Osmotic Adaptation and Compatible Solute Biosynthesis of Phototrophic Bacteria as Revealed from Genome Analyses.</title>
        <authorList>
            <person name="Imhoff J.F."/>
            <person name="Rahn T."/>
            <person name="Kunzel S."/>
            <person name="Keller A."/>
            <person name="Neulinger S.C."/>
        </authorList>
    </citation>
    <scope>NUCLEOTIDE SEQUENCE [LARGE SCALE GENOMIC DNA]</scope>
    <source>
        <strain evidence="2 3">DSM 21303</strain>
    </source>
</reference>
<dbReference type="RefSeq" id="WP_200387616.1">
    <property type="nucleotide sequence ID" value="NZ_NRSD01000007.1"/>
</dbReference>